<evidence type="ECO:0000313" key="1">
    <source>
        <dbReference type="EMBL" id="KAJ3495502.1"/>
    </source>
</evidence>
<gene>
    <name evidence="1" type="ORF">NLG97_g3351</name>
</gene>
<protein>
    <submittedName>
        <fullName evidence="1">Uncharacterized protein</fullName>
    </submittedName>
</protein>
<evidence type="ECO:0000313" key="2">
    <source>
        <dbReference type="Proteomes" id="UP001148737"/>
    </source>
</evidence>
<reference evidence="1" key="1">
    <citation type="submission" date="2022-07" db="EMBL/GenBank/DDBJ databases">
        <title>Genome Sequence of Lecanicillium saksenae.</title>
        <authorList>
            <person name="Buettner E."/>
        </authorList>
    </citation>
    <scope>NUCLEOTIDE SEQUENCE</scope>
    <source>
        <strain evidence="1">VT-O1</strain>
    </source>
</reference>
<proteinExistence type="predicted"/>
<dbReference type="Proteomes" id="UP001148737">
    <property type="component" value="Unassembled WGS sequence"/>
</dbReference>
<sequence length="723" mass="80528">MPSQADISEADAARSSGNELYQAGELLQGELLFAALAPEDPRPFSNLSAVRFELGDYKTASLYANKAIALTGVGHDAPANQDKLYGRLAKCHLYLLDVASAENAISKISGTTLQAELQGWAESLKSLVTVFPDQAVFQRSVLDEFRRYKPAFTDEPFFDVTAQDSDISLFFAGCGDGRNVLNTIVNIASKEAASRRKVSRLVHITALDLKPATIARLLILLDLILQIGIESSMRQLKPGNADHDGFIAIAYLFSCQVIPPTAAGMCHDSISRLIKSLEAGEDGVEIALVRDCGRNAIVRVLRQWQKPYPAMSTVADVREHLEGTYWPGKDRAAEDNGPTSAEIESEKRTFRKITTLLPSLSFAEKHRPGLAKALQEHWNASSQLRLREAVAKYPTPSLTRRRTEVTMQDLEKLPPEMKGLFNPFTYEDYMIWEATPKSVAKRGPLLSKPEFEKWIYGHLLKICLPYPRPTRSSQPVHAPLNLASLFSFLSGMFEVGYPAHWITNILSCVCSGQITTSARPPRHRIAEFTTLLSVWRRLLPFGTDAAGGALIAGDKIAQYRISFPSPRNSDDLSPHLILLFWNPKYKLDMFTSNYDVMCDGSSSVEIREQGMVCVTTFQYATKAKEATFWLREDVMEKMQKENWQVCIWRTDSWASTSGGAAVANALRCKSWTELSCGGGLAYTRFFYVENKRLTDSGLGGNKEQVLFYDTFLLSSDPAIDFFM</sequence>
<name>A0ACC1QZK5_9HYPO</name>
<comment type="caution">
    <text evidence="1">The sequence shown here is derived from an EMBL/GenBank/DDBJ whole genome shotgun (WGS) entry which is preliminary data.</text>
</comment>
<accession>A0ACC1QZK5</accession>
<organism evidence="1 2">
    <name type="scientific">Lecanicillium saksenae</name>
    <dbReference type="NCBI Taxonomy" id="468837"/>
    <lineage>
        <taxon>Eukaryota</taxon>
        <taxon>Fungi</taxon>
        <taxon>Dikarya</taxon>
        <taxon>Ascomycota</taxon>
        <taxon>Pezizomycotina</taxon>
        <taxon>Sordariomycetes</taxon>
        <taxon>Hypocreomycetidae</taxon>
        <taxon>Hypocreales</taxon>
        <taxon>Cordycipitaceae</taxon>
        <taxon>Lecanicillium</taxon>
    </lineage>
</organism>
<keyword evidence="2" id="KW-1185">Reference proteome</keyword>
<dbReference type="EMBL" id="JANAKD010000274">
    <property type="protein sequence ID" value="KAJ3495502.1"/>
    <property type="molecule type" value="Genomic_DNA"/>
</dbReference>